<dbReference type="EMBL" id="VITF01000003">
    <property type="protein sequence ID" value="TWA71552.1"/>
    <property type="molecule type" value="Genomic_DNA"/>
</dbReference>
<evidence type="ECO:0000259" key="1">
    <source>
        <dbReference type="Pfam" id="PF00174"/>
    </source>
</evidence>
<evidence type="ECO:0000313" key="2">
    <source>
        <dbReference type="EMBL" id="TWA71552.1"/>
    </source>
</evidence>
<organism evidence="2 3">
    <name type="scientific">Azospirillum brasilense</name>
    <dbReference type="NCBI Taxonomy" id="192"/>
    <lineage>
        <taxon>Bacteria</taxon>
        <taxon>Pseudomonadati</taxon>
        <taxon>Pseudomonadota</taxon>
        <taxon>Alphaproteobacteria</taxon>
        <taxon>Rhodospirillales</taxon>
        <taxon>Azospirillaceae</taxon>
        <taxon>Azospirillum</taxon>
    </lineage>
</organism>
<dbReference type="Gene3D" id="3.90.420.10">
    <property type="entry name" value="Oxidoreductase, molybdopterin-binding domain"/>
    <property type="match status" value="1"/>
</dbReference>
<gene>
    <name evidence="2" type="ORF">FBZ82_103529</name>
</gene>
<dbReference type="AlphaFoldDB" id="A0A560BG61"/>
<sequence length="183" mass="20351">MMKVERPNCRRLADMVNGIVCRFVALALFVLAGPAGAGSLPEPTEKPILVVSGLIGTTNRDGTAVFDRPMLEALGMVSFTTATPWYKEKVTFEGVPLVRLMERLEARGETLTATALNDYTGEIPMDDVRNRKVILALKRDGAYMPVSDKGPLFIVYDFDHDPEANRQKYFGRSVWQVARLTVK</sequence>
<dbReference type="Pfam" id="PF00174">
    <property type="entry name" value="Oxidored_molyb"/>
    <property type="match status" value="1"/>
</dbReference>
<dbReference type="InterPro" id="IPR000572">
    <property type="entry name" value="OxRdtase_Mopterin-bd_dom"/>
</dbReference>
<evidence type="ECO:0000313" key="3">
    <source>
        <dbReference type="Proteomes" id="UP000316083"/>
    </source>
</evidence>
<accession>A0A560BG61</accession>
<dbReference type="SUPFAM" id="SSF56524">
    <property type="entry name" value="Oxidoreductase molybdopterin-binding domain"/>
    <property type="match status" value="1"/>
</dbReference>
<dbReference type="Proteomes" id="UP000316083">
    <property type="component" value="Unassembled WGS sequence"/>
</dbReference>
<comment type="caution">
    <text evidence="2">The sequence shown here is derived from an EMBL/GenBank/DDBJ whole genome shotgun (WGS) entry which is preliminary data.</text>
</comment>
<dbReference type="InterPro" id="IPR036374">
    <property type="entry name" value="OxRdtase_Mopterin-bd_sf"/>
</dbReference>
<name>A0A560BG61_AZOBR</name>
<protein>
    <recommendedName>
        <fullName evidence="1">Oxidoreductase molybdopterin-binding domain-containing protein</fullName>
    </recommendedName>
</protein>
<proteinExistence type="predicted"/>
<feature type="domain" description="Oxidoreductase molybdopterin-binding" evidence="1">
    <location>
        <begin position="81"/>
        <end position="152"/>
    </location>
</feature>
<reference evidence="2 3" key="1">
    <citation type="submission" date="2019-06" db="EMBL/GenBank/DDBJ databases">
        <title>Genomic Encyclopedia of Type Strains, Phase IV (KMG-V): Genome sequencing to study the core and pangenomes of soil and plant-associated prokaryotes.</title>
        <authorList>
            <person name="Whitman W."/>
        </authorList>
    </citation>
    <scope>NUCLEOTIDE SEQUENCE [LARGE SCALE GENOMIC DNA]</scope>
    <source>
        <strain evidence="2 3">BR 11796</strain>
    </source>
</reference>